<keyword evidence="2" id="KW-0472">Membrane</keyword>
<keyword evidence="2" id="KW-1133">Transmembrane helix</keyword>
<reference evidence="3" key="1">
    <citation type="submission" date="2022-10" db="EMBL/GenBank/DDBJ databases">
        <title>Culturing micro-colonial fungi from biological soil crusts in the Mojave desert and describing Neophaeococcomyces mojavensis, and introducing the new genera and species Taxawa tesnikishii.</title>
        <authorList>
            <person name="Kurbessoian T."/>
            <person name="Stajich J.E."/>
        </authorList>
    </citation>
    <scope>NUCLEOTIDE SEQUENCE</scope>
    <source>
        <strain evidence="3">TK_1</strain>
    </source>
</reference>
<sequence length="383" mass="42033">MPPQAKFSTCTDSEDQPSPLNELHEATEPSTEISTPSPVATRVGIAFGKTPIYITPRTTTHHGPTPSVEAREYTTTRSSKNLDHEHFSTPASFVLEPRRSPKPHTSAPVSPGGVVPRQKWPDFASVHHGPSTLLTRPSAASATAPATTRSVLDDGMPDLPPLPTPVVGILIVLTLIGFAATILVYLLTFPPPREGYFGRLKQKFIRCRSTMSAYELQRLHSNNRDNIYLSSDDEDDREYYFRVSPSTGTSTAYFSPHTPASPFLRTRAPPPPTEAEWLARRRAFDTDEEALTLTMRGMPSNSSHSPLLGTPPMLARRSASYSYAYSPTADASGSEVRNRKRRPEIKSWLSSIDGVVDRAIGSAARYLSDDGEGEGEFRLPVTQ</sequence>
<feature type="region of interest" description="Disordered" evidence="1">
    <location>
        <begin position="54"/>
        <end position="114"/>
    </location>
</feature>
<organism evidence="3 4">
    <name type="scientific">Coniosporium apollinis</name>
    <dbReference type="NCBI Taxonomy" id="61459"/>
    <lineage>
        <taxon>Eukaryota</taxon>
        <taxon>Fungi</taxon>
        <taxon>Dikarya</taxon>
        <taxon>Ascomycota</taxon>
        <taxon>Pezizomycotina</taxon>
        <taxon>Dothideomycetes</taxon>
        <taxon>Dothideomycetes incertae sedis</taxon>
        <taxon>Coniosporium</taxon>
    </lineage>
</organism>
<name>A0ABQ9NVR5_9PEZI</name>
<feature type="compositionally biased region" description="Basic and acidic residues" evidence="1">
    <location>
        <begin position="69"/>
        <end position="87"/>
    </location>
</feature>
<dbReference type="Proteomes" id="UP001172684">
    <property type="component" value="Unassembled WGS sequence"/>
</dbReference>
<accession>A0ABQ9NVR5</accession>
<dbReference type="EMBL" id="JAPDRL010000037">
    <property type="protein sequence ID" value="KAJ9664481.1"/>
    <property type="molecule type" value="Genomic_DNA"/>
</dbReference>
<comment type="caution">
    <text evidence="3">The sequence shown here is derived from an EMBL/GenBank/DDBJ whole genome shotgun (WGS) entry which is preliminary data.</text>
</comment>
<protein>
    <submittedName>
        <fullName evidence="3">Uncharacterized protein</fullName>
    </submittedName>
</protein>
<feature type="compositionally biased region" description="Polar residues" evidence="1">
    <location>
        <begin position="1"/>
        <end position="19"/>
    </location>
</feature>
<evidence type="ECO:0000256" key="2">
    <source>
        <dbReference type="SAM" id="Phobius"/>
    </source>
</evidence>
<keyword evidence="4" id="KW-1185">Reference proteome</keyword>
<proteinExistence type="predicted"/>
<keyword evidence="2" id="KW-0812">Transmembrane</keyword>
<evidence type="ECO:0000256" key="1">
    <source>
        <dbReference type="SAM" id="MobiDB-lite"/>
    </source>
</evidence>
<feature type="region of interest" description="Disordered" evidence="1">
    <location>
        <begin position="1"/>
        <end position="42"/>
    </location>
</feature>
<feature type="compositionally biased region" description="Low complexity" evidence="1">
    <location>
        <begin position="55"/>
        <end position="66"/>
    </location>
</feature>
<feature type="compositionally biased region" description="Polar residues" evidence="1">
    <location>
        <begin position="28"/>
        <end position="38"/>
    </location>
</feature>
<evidence type="ECO:0000313" key="4">
    <source>
        <dbReference type="Proteomes" id="UP001172684"/>
    </source>
</evidence>
<gene>
    <name evidence="3" type="ORF">H2201_005230</name>
</gene>
<evidence type="ECO:0000313" key="3">
    <source>
        <dbReference type="EMBL" id="KAJ9664481.1"/>
    </source>
</evidence>
<feature type="transmembrane region" description="Helical" evidence="2">
    <location>
        <begin position="166"/>
        <end position="189"/>
    </location>
</feature>